<proteinExistence type="predicted"/>
<accession>A0A9W6DF03</accession>
<evidence type="ECO:0000313" key="1">
    <source>
        <dbReference type="EMBL" id="GKX28982.1"/>
    </source>
</evidence>
<dbReference type="AlphaFoldDB" id="A0A9W6DF03"/>
<evidence type="ECO:0008006" key="3">
    <source>
        <dbReference type="Google" id="ProtNLM"/>
    </source>
</evidence>
<dbReference type="EMBL" id="BRLB01000002">
    <property type="protein sequence ID" value="GKX28982.1"/>
    <property type="molecule type" value="Genomic_DNA"/>
</dbReference>
<protein>
    <recommendedName>
        <fullName evidence="3">Flagellar operon protein</fullName>
    </recommendedName>
</protein>
<comment type="caution">
    <text evidence="1">The sequence shown here is derived from an EMBL/GenBank/DDBJ whole genome shotgun (WGS) entry which is preliminary data.</text>
</comment>
<dbReference type="Proteomes" id="UP001144256">
    <property type="component" value="Unassembled WGS sequence"/>
</dbReference>
<name>A0A9W6DF03_9FIRM</name>
<dbReference type="RefSeq" id="WP_281814004.1">
    <property type="nucleotide sequence ID" value="NZ_BRLB01000002.1"/>
</dbReference>
<gene>
    <name evidence="1" type="ORF">SH1V18_14620</name>
</gene>
<dbReference type="InterPro" id="IPR013367">
    <property type="entry name" value="Flagellar_put"/>
</dbReference>
<organism evidence="1 2">
    <name type="scientific">Vallitalea longa</name>
    <dbReference type="NCBI Taxonomy" id="2936439"/>
    <lineage>
        <taxon>Bacteria</taxon>
        <taxon>Bacillati</taxon>
        <taxon>Bacillota</taxon>
        <taxon>Clostridia</taxon>
        <taxon>Lachnospirales</taxon>
        <taxon>Vallitaleaceae</taxon>
        <taxon>Vallitalea</taxon>
    </lineage>
</organism>
<sequence>MKINPSMYNVSKIKPNSSIISTTNNTNAKINQFDNVLQDKLNKSNELNFSKHANMRLDSRNIKLSNDQLARINKGVDNAKGKGIKDSLIIVDDVALVVNIKNKTVITAMGKTEQDDKVFTNIDGAVII</sequence>
<reference evidence="1" key="1">
    <citation type="submission" date="2022-06" db="EMBL/GenBank/DDBJ databases">
        <title>Vallitalea longa sp. nov., an anaerobic bacterium isolated from marine sediment.</title>
        <authorList>
            <person name="Hirano S."/>
            <person name="Terahara T."/>
            <person name="Mori K."/>
            <person name="Hamada M."/>
            <person name="Matsumoto R."/>
            <person name="Kobayashi T."/>
        </authorList>
    </citation>
    <scope>NUCLEOTIDE SEQUENCE</scope>
    <source>
        <strain evidence="1">SH18-1</strain>
    </source>
</reference>
<dbReference type="Pfam" id="PF12611">
    <property type="entry name" value="Flagellar_put"/>
    <property type="match status" value="1"/>
</dbReference>
<keyword evidence="2" id="KW-1185">Reference proteome</keyword>
<dbReference type="NCBIfam" id="TIGR02530">
    <property type="entry name" value="flg_new"/>
    <property type="match status" value="1"/>
</dbReference>
<evidence type="ECO:0000313" key="2">
    <source>
        <dbReference type="Proteomes" id="UP001144256"/>
    </source>
</evidence>